<name>A0A6N2XCW2_9FIRM</name>
<keyword evidence="1" id="KW-1133">Transmembrane helix</keyword>
<feature type="transmembrane region" description="Helical" evidence="1">
    <location>
        <begin position="49"/>
        <end position="68"/>
    </location>
</feature>
<protein>
    <submittedName>
        <fullName evidence="2">Uncharacterized protein</fullName>
    </submittedName>
</protein>
<accession>A0A6N2XCW2</accession>
<evidence type="ECO:0000256" key="1">
    <source>
        <dbReference type="SAM" id="Phobius"/>
    </source>
</evidence>
<dbReference type="AlphaFoldDB" id="A0A6N2XCW2"/>
<gene>
    <name evidence="2" type="ORF">CBLFYP116_04748</name>
</gene>
<reference evidence="2" key="1">
    <citation type="submission" date="2019-11" db="EMBL/GenBank/DDBJ databases">
        <authorList>
            <person name="Feng L."/>
        </authorList>
    </citation>
    <scope>NUCLEOTIDE SEQUENCE</scope>
    <source>
        <strain evidence="2">CbolteaeLFYP116</strain>
    </source>
</reference>
<dbReference type="GeneID" id="23113503"/>
<evidence type="ECO:0000313" key="2">
    <source>
        <dbReference type="EMBL" id="VYT51530.1"/>
    </source>
</evidence>
<sequence length="272" mass="31634">MKGRAYDRDTSGQVGPKPIPAVQEISKDQAVNFIHQYHYSKVMPRLNRFYLGFFIDGRLAGVVVLGWGTQPLQTIRKLFPCHVLRTTDYIEIGKMCFLPDFNDTQCFGSIVISQMVKWLKANTRYLYLYTLADGIMGKCGYVYQASNFQYVGSFTTSVYRDSLTGEKIHPRSARLLLEENAAFDGVAKRYWLTFGYCQYKGIEKINGRMFRYLYPLTKRGRRILQSYPEYQGLAYPKDKDLFYSMRSAPGTYIPIPQPRFNKEVCQFNVQRY</sequence>
<dbReference type="EMBL" id="CACRTF010000017">
    <property type="protein sequence ID" value="VYT51530.1"/>
    <property type="molecule type" value="Genomic_DNA"/>
</dbReference>
<dbReference type="RefSeq" id="WP_002575641.1">
    <property type="nucleotide sequence ID" value="NZ_BAABZS010000001.1"/>
</dbReference>
<dbReference type="Pfam" id="PF25680">
    <property type="entry name" value="Mom"/>
    <property type="match status" value="1"/>
</dbReference>
<keyword evidence="1" id="KW-0812">Transmembrane</keyword>
<dbReference type="InterPro" id="IPR057895">
    <property type="entry name" value="Mom"/>
</dbReference>
<proteinExistence type="predicted"/>
<keyword evidence="1" id="KW-0472">Membrane</keyword>
<organism evidence="2">
    <name type="scientific">Enterocloster bolteae</name>
    <dbReference type="NCBI Taxonomy" id="208479"/>
    <lineage>
        <taxon>Bacteria</taxon>
        <taxon>Bacillati</taxon>
        <taxon>Bacillota</taxon>
        <taxon>Clostridia</taxon>
        <taxon>Lachnospirales</taxon>
        <taxon>Lachnospiraceae</taxon>
        <taxon>Enterocloster</taxon>
    </lineage>
</organism>